<evidence type="ECO:0000256" key="1">
    <source>
        <dbReference type="SAM" id="Phobius"/>
    </source>
</evidence>
<keyword evidence="1" id="KW-0472">Membrane</keyword>
<dbReference type="RefSeq" id="WP_121063734.1">
    <property type="nucleotide sequence ID" value="NZ_RBIQ01000007.1"/>
</dbReference>
<dbReference type="OrthoDB" id="965642at2"/>
<feature type="transmembrane region" description="Helical" evidence="1">
    <location>
        <begin position="6"/>
        <end position="24"/>
    </location>
</feature>
<reference evidence="2 3" key="1">
    <citation type="submission" date="2018-10" db="EMBL/GenBank/DDBJ databases">
        <title>Genomic Encyclopedia of Archaeal and Bacterial Type Strains, Phase II (KMG-II): from individual species to whole genera.</title>
        <authorList>
            <person name="Goeker M."/>
        </authorList>
    </citation>
    <scope>NUCLEOTIDE SEQUENCE [LARGE SCALE GENOMIC DNA]</scope>
    <source>
        <strain evidence="2 3">DSM 25230</strain>
    </source>
</reference>
<dbReference type="Proteomes" id="UP000269412">
    <property type="component" value="Unassembled WGS sequence"/>
</dbReference>
<accession>A0A495EC65</accession>
<keyword evidence="1" id="KW-0812">Transmembrane</keyword>
<name>A0A495EC65_9FLAO</name>
<dbReference type="AlphaFoldDB" id="A0A495EC65"/>
<protein>
    <submittedName>
        <fullName evidence="2">Uncharacterized protein</fullName>
    </submittedName>
</protein>
<organism evidence="2 3">
    <name type="scientific">Maribacter vaceletii</name>
    <dbReference type="NCBI Taxonomy" id="1206816"/>
    <lineage>
        <taxon>Bacteria</taxon>
        <taxon>Pseudomonadati</taxon>
        <taxon>Bacteroidota</taxon>
        <taxon>Flavobacteriia</taxon>
        <taxon>Flavobacteriales</taxon>
        <taxon>Flavobacteriaceae</taxon>
        <taxon>Maribacter</taxon>
    </lineage>
</organism>
<proteinExistence type="predicted"/>
<dbReference type="EMBL" id="RBIQ01000007">
    <property type="protein sequence ID" value="RKR14478.1"/>
    <property type="molecule type" value="Genomic_DNA"/>
</dbReference>
<dbReference type="Gene3D" id="3.30.300.250">
    <property type="match status" value="1"/>
</dbReference>
<evidence type="ECO:0000313" key="3">
    <source>
        <dbReference type="Proteomes" id="UP000269412"/>
    </source>
</evidence>
<sequence length="136" mass="15879">MKKKIIVSAVLLAISIYAINLFFIQPKSVEKQMKSVAQNLNKKCPIYLEKNSRLDSVSTISNTNFIYYKTLYAMDKRYMKIDSSSAIIRPHLLKEIKENPNYEAFKKHNISIDYVFYDKHGSFVNKISFTPELYAH</sequence>
<evidence type="ECO:0000313" key="2">
    <source>
        <dbReference type="EMBL" id="RKR14478.1"/>
    </source>
</evidence>
<keyword evidence="1" id="KW-1133">Transmembrane helix</keyword>
<keyword evidence="3" id="KW-1185">Reference proteome</keyword>
<comment type="caution">
    <text evidence="2">The sequence shown here is derived from an EMBL/GenBank/DDBJ whole genome shotgun (WGS) entry which is preliminary data.</text>
</comment>
<gene>
    <name evidence="2" type="ORF">CLV91_0555</name>
</gene>